<feature type="region of interest" description="Disordered" evidence="4">
    <location>
        <begin position="1128"/>
        <end position="1158"/>
    </location>
</feature>
<organism evidence="5 6">
    <name type="scientific">Willisornis vidua</name>
    <name type="common">Xingu scale-backed antbird</name>
    <dbReference type="NCBI Taxonomy" id="1566151"/>
    <lineage>
        <taxon>Eukaryota</taxon>
        <taxon>Metazoa</taxon>
        <taxon>Chordata</taxon>
        <taxon>Craniata</taxon>
        <taxon>Vertebrata</taxon>
        <taxon>Euteleostomi</taxon>
        <taxon>Archelosauria</taxon>
        <taxon>Archosauria</taxon>
        <taxon>Dinosauria</taxon>
        <taxon>Saurischia</taxon>
        <taxon>Theropoda</taxon>
        <taxon>Coelurosauria</taxon>
        <taxon>Aves</taxon>
        <taxon>Neognathae</taxon>
        <taxon>Neoaves</taxon>
        <taxon>Telluraves</taxon>
        <taxon>Australaves</taxon>
        <taxon>Passeriformes</taxon>
        <taxon>Thamnophilidae</taxon>
        <taxon>Willisornis</taxon>
    </lineage>
</organism>
<gene>
    <name evidence="5" type="ORF">WISP_84840</name>
</gene>
<dbReference type="PANTHER" id="PTHR18914:SF30">
    <property type="entry name" value="VINCULIN_ALPHA-CATENIN FAMILY MEMBER 1"/>
    <property type="match status" value="1"/>
</dbReference>
<dbReference type="PANTHER" id="PTHR18914">
    <property type="entry name" value="ALPHA CATENIN"/>
    <property type="match status" value="1"/>
</dbReference>
<evidence type="ECO:0008006" key="7">
    <source>
        <dbReference type="Google" id="ProtNLM"/>
    </source>
</evidence>
<keyword evidence="3" id="KW-0963">Cytoplasm</keyword>
<keyword evidence="6" id="KW-1185">Reference proteome</keyword>
<accession>A0ABQ9D7Z4</accession>
<evidence type="ECO:0000313" key="6">
    <source>
        <dbReference type="Proteomes" id="UP001145742"/>
    </source>
</evidence>
<evidence type="ECO:0000313" key="5">
    <source>
        <dbReference type="EMBL" id="KAJ7414326.1"/>
    </source>
</evidence>
<feature type="compositionally biased region" description="Basic residues" evidence="4">
    <location>
        <begin position="1350"/>
        <end position="1360"/>
    </location>
</feature>
<evidence type="ECO:0000256" key="2">
    <source>
        <dbReference type="ARBA" id="ARBA00008376"/>
    </source>
</evidence>
<comment type="subcellular location">
    <subcellularLocation>
        <location evidence="1">Cytoplasm</location>
    </subcellularLocation>
</comment>
<dbReference type="Gene3D" id="1.20.120.810">
    <property type="entry name" value="Vinculin, Vh2 four-helix bundle"/>
    <property type="match status" value="2"/>
</dbReference>
<reference evidence="5" key="1">
    <citation type="submission" date="2019-10" db="EMBL/GenBank/DDBJ databases">
        <authorList>
            <person name="Soares A.E.R."/>
            <person name="Aleixo A."/>
            <person name="Schneider P."/>
            <person name="Miyaki C.Y."/>
            <person name="Schneider M.P."/>
            <person name="Mello C."/>
            <person name="Vasconcelos A.T.R."/>
        </authorList>
    </citation>
    <scope>NUCLEOTIDE SEQUENCE</scope>
    <source>
        <tissue evidence="5">Muscle</tissue>
    </source>
</reference>
<sequence>MALELCRLLLALERENGIGEAFPSLGEKAEKLGKAMEELAAVAGRLAQESSEEVTMEEMHPVAKSLLQAGRDVFLAVLQLQDHPESPRIREHLAVAAKRVLMETAKILQLEDAAGMRRITRAATRLLECLCVLRDARDTPGLLAAFQAFSQAVLRLSRLTAKRLQALRDGPARKGLAQTLQLLHKYVPLLHKAIKHSRDHHTDLSGDDAFQLTERTIRELISLLTEPQDRSGIFSQHVNVLLDLLSHPDLLCLSEGGLSSHVEAVILHGMLLAGSSRQDLQLELVERCWVLLQLWNSICSCVSQPEGCPGQSQRKHGLEQECHSMKEELENLDRAVLRATLCQILEGFFAEKEPLRQLVEGALSLASPGCFPAGPGGILRKLQPLTAALFAQAQQMLQAADLVLARCTKAQTAREIREWVEHLRSLLGSLPSLLLEGSGNAMEQLQALCQAWAGATDSLLHCFEETVGTGEFLELSVQEMAKHREWCDTALERRDQQGFSWHAARLTSWARWVVGAATRHVDKATDPIFRNGLLVWVEQLASSILELRAVCPERLSCLQSQDAFSQAASCLMDAALRVQAGLDGSNHPDILSPLRERVRSTKVAKGPELSPSHAGIQTSTDQAAFQGDIPSHPPSPPGNSHLGVPWKEGAHPAITALLAASRARDTGAVRAAGSALLELSHSCVDAAREALPVAEPHQLRVLGQHRDIAALTPRIVSLATAIPSQLCAPGRLLHMALGLSGRIRDTQECLAAVAGSWNSLSQQVLGFILSGDFPRGKQALDEAMLGSAGAVQLAGNIANVACSKENPVPSDVWESFLEVQDKFSRAQQNTKAFLEKAESFRGSCGMEKAVLELQSVRWAVGMCVLLHSMDQFLGRDVLFLRELSRAVRNKLGSQSLLAAVAENSLRLQEAARLSYLSCPGDCGAREILVLREEIQVLMEALLDVSNTLLVSPLPSASLSIRFELLQRDVALRAKALLLHLQRVNMEQLHVIQDVVGTALSGPSQEERDRSKEAFEEKASRLLADVQTLGILTTTLGILTTTLGIPTWTLGIPTTTLGIPTWTLGIPTTTLGIPSWTVGIPTWTRGIPTWTLGIPTWTLGIPTRTLDIPTWTWGIPTWTVWSDPESVPVLSRQHHDGPSSLSPAKHKRANCDTQQGGPSKVSQVIQDMAMRLLHMAQFLRKKGPIASKEQFVACARQIASDGQVVVRFGHILAKQCQDQRCSRELLRASEHTHTLSSQLGIVARVKAVTGESRASSELLLSNTQSLVCAVRHVLRAAEAASVTGLGQPSPDPEEEEVAAFCLQWKKNLSWHRAREASHSSRDELGLRKTREAKAEPTLMALVQEPPQTRNIPKHPSPRKGHTAMDRHL</sequence>
<feature type="region of interest" description="Disordered" evidence="4">
    <location>
        <begin position="604"/>
        <end position="637"/>
    </location>
</feature>
<proteinExistence type="inferred from homology"/>
<dbReference type="Proteomes" id="UP001145742">
    <property type="component" value="Unassembled WGS sequence"/>
</dbReference>
<feature type="region of interest" description="Disordered" evidence="4">
    <location>
        <begin position="1312"/>
        <end position="1367"/>
    </location>
</feature>
<dbReference type="InterPro" id="IPR036723">
    <property type="entry name" value="Alpha-catenin/vinculin-like_sf"/>
</dbReference>
<dbReference type="EMBL" id="WHWB01034071">
    <property type="protein sequence ID" value="KAJ7414326.1"/>
    <property type="molecule type" value="Genomic_DNA"/>
</dbReference>
<evidence type="ECO:0000256" key="4">
    <source>
        <dbReference type="SAM" id="MobiDB-lite"/>
    </source>
</evidence>
<protein>
    <recommendedName>
        <fullName evidence="7">CTNA1 protein</fullName>
    </recommendedName>
</protein>
<evidence type="ECO:0000256" key="3">
    <source>
        <dbReference type="ARBA" id="ARBA00022490"/>
    </source>
</evidence>
<evidence type="ECO:0000256" key="1">
    <source>
        <dbReference type="ARBA" id="ARBA00004496"/>
    </source>
</evidence>
<comment type="caution">
    <text evidence="5">The sequence shown here is derived from an EMBL/GenBank/DDBJ whole genome shotgun (WGS) entry which is preliminary data.</text>
</comment>
<dbReference type="SUPFAM" id="SSF47220">
    <property type="entry name" value="alpha-catenin/vinculin-like"/>
    <property type="match status" value="3"/>
</dbReference>
<dbReference type="Gene3D" id="1.20.120.230">
    <property type="entry name" value="Alpha-catenin/vinculin-like"/>
    <property type="match status" value="2"/>
</dbReference>
<name>A0ABQ9D7Z4_9PASS</name>
<dbReference type="Pfam" id="PF01044">
    <property type="entry name" value="Vinculin"/>
    <property type="match status" value="3"/>
</dbReference>
<comment type="similarity">
    <text evidence="2">Belongs to the vinculin/alpha-catenin family.</text>
</comment>
<feature type="compositionally biased region" description="Basic and acidic residues" evidence="4">
    <location>
        <begin position="1312"/>
        <end position="1333"/>
    </location>
</feature>
<dbReference type="InterPro" id="IPR006077">
    <property type="entry name" value="Vinculin/catenin"/>
</dbReference>